<dbReference type="EMBL" id="KI965461">
    <property type="protein sequence ID" value="EUD69024.1"/>
    <property type="molecule type" value="Genomic_DNA"/>
</dbReference>
<dbReference type="AlphaFoldDB" id="W7AJN0"/>
<feature type="region of interest" description="Disordered" evidence="1">
    <location>
        <begin position="167"/>
        <end position="197"/>
    </location>
</feature>
<name>W7AJN0_9APIC</name>
<dbReference type="OrthoDB" id="371401at2759"/>
<evidence type="ECO:0000313" key="3">
    <source>
        <dbReference type="EMBL" id="EUD69024.1"/>
    </source>
</evidence>
<feature type="signal peptide" evidence="2">
    <location>
        <begin position="1"/>
        <end position="21"/>
    </location>
</feature>
<evidence type="ECO:0008006" key="5">
    <source>
        <dbReference type="Google" id="ProtNLM"/>
    </source>
</evidence>
<organism evidence="3 4">
    <name type="scientific">Plasmodium inui San Antonio 1</name>
    <dbReference type="NCBI Taxonomy" id="1237626"/>
    <lineage>
        <taxon>Eukaryota</taxon>
        <taxon>Sar</taxon>
        <taxon>Alveolata</taxon>
        <taxon>Apicomplexa</taxon>
        <taxon>Aconoidasida</taxon>
        <taxon>Haemosporida</taxon>
        <taxon>Plasmodiidae</taxon>
        <taxon>Plasmodium</taxon>
        <taxon>Plasmodium (Plasmodium)</taxon>
    </lineage>
</organism>
<dbReference type="RefSeq" id="XP_008814550.1">
    <property type="nucleotide sequence ID" value="XM_008816328.1"/>
</dbReference>
<dbReference type="Proteomes" id="UP000030640">
    <property type="component" value="Unassembled WGS sequence"/>
</dbReference>
<keyword evidence="4" id="KW-1185">Reference proteome</keyword>
<reference evidence="3 4" key="1">
    <citation type="submission" date="2013-02" db="EMBL/GenBank/DDBJ databases">
        <title>The Genome Sequence of Plasmodium inui San Antonio 1.</title>
        <authorList>
            <consortium name="The Broad Institute Genome Sequencing Platform"/>
            <consortium name="The Broad Institute Genome Sequencing Center for Infectious Disease"/>
            <person name="Neafsey D."/>
            <person name="Cheeseman I."/>
            <person name="Volkman S."/>
            <person name="Adams J."/>
            <person name="Walker B."/>
            <person name="Young S.K."/>
            <person name="Zeng Q."/>
            <person name="Gargeya S."/>
            <person name="Fitzgerald M."/>
            <person name="Haas B."/>
            <person name="Abouelleil A."/>
            <person name="Alvarado L."/>
            <person name="Arachchi H.M."/>
            <person name="Berlin A.M."/>
            <person name="Chapman S.B."/>
            <person name="Dewar J."/>
            <person name="Goldberg J."/>
            <person name="Griggs A."/>
            <person name="Gujja S."/>
            <person name="Hansen M."/>
            <person name="Howarth C."/>
            <person name="Imamovic A."/>
            <person name="Larimer J."/>
            <person name="McCowan C."/>
            <person name="Murphy C."/>
            <person name="Neiman D."/>
            <person name="Pearson M."/>
            <person name="Priest M."/>
            <person name="Roberts A."/>
            <person name="Saif S."/>
            <person name="Shea T."/>
            <person name="Sisk P."/>
            <person name="Sykes S."/>
            <person name="Wortman J."/>
            <person name="Nusbaum C."/>
            <person name="Birren B."/>
        </authorList>
    </citation>
    <scope>NUCLEOTIDE SEQUENCE [LARGE SCALE GENOMIC DNA]</scope>
    <source>
        <strain evidence="3 4">San Antonio 1</strain>
    </source>
</reference>
<protein>
    <recommendedName>
        <fullName evidence="5">Male development gene 1</fullName>
    </recommendedName>
</protein>
<dbReference type="VEuPathDB" id="PlasmoDB:C922_00715"/>
<sequence>MKNIAFSVLNISSLFILYLSSQSGLYNCMKAEQRATTSTRSKTNSAVNDNILSTEWSQHGYTFTDLVKNGYLTNKEDLDEVKDNLADELAEKIKDKLNDFLKDGKIFYDLEDMDDENVSHFKNYLRNICEYIVLKTADILNANIEDALNPLMSKSSFASLKESMENSGPLDLEFDEDDETEAKSTKGNSNGELIDEEAEDFIDELVEGYEDKQHKDLEEYVQEIKTHDDLD</sequence>
<evidence type="ECO:0000256" key="2">
    <source>
        <dbReference type="SAM" id="SignalP"/>
    </source>
</evidence>
<feature type="chain" id="PRO_5004890664" description="Male development gene 1" evidence="2">
    <location>
        <begin position="22"/>
        <end position="231"/>
    </location>
</feature>
<accession>W7AJN0</accession>
<dbReference type="GeneID" id="20035989"/>
<proteinExistence type="predicted"/>
<gene>
    <name evidence="3" type="ORF">C922_00715</name>
</gene>
<keyword evidence="2" id="KW-0732">Signal</keyword>
<evidence type="ECO:0000313" key="4">
    <source>
        <dbReference type="Proteomes" id="UP000030640"/>
    </source>
</evidence>
<evidence type="ECO:0000256" key="1">
    <source>
        <dbReference type="SAM" id="MobiDB-lite"/>
    </source>
</evidence>